<evidence type="ECO:0000256" key="1">
    <source>
        <dbReference type="ARBA" id="ARBA00006080"/>
    </source>
</evidence>
<comment type="caution">
    <text evidence="4">The sequence shown here is derived from an EMBL/GenBank/DDBJ whole genome shotgun (WGS) entry which is preliminary data.</text>
</comment>
<comment type="similarity">
    <text evidence="1 2">Belongs to the VPS51 family.</text>
</comment>
<reference evidence="4 5" key="1">
    <citation type="journal article" date="2019" name="PLoS Negl. Trop. Dis.">
        <title>Whole genome sequencing of Entamoeba nuttalli reveals mammalian host-related molecular signatures and a novel octapeptide-repeat surface protein.</title>
        <authorList>
            <person name="Tanaka M."/>
            <person name="Makiuchi T."/>
            <person name="Komiyama T."/>
            <person name="Shiina T."/>
            <person name="Osaki K."/>
            <person name="Tachibana H."/>
        </authorList>
    </citation>
    <scope>NUCLEOTIDE SEQUENCE [LARGE SCALE GENOMIC DNA]</scope>
    <source>
        <strain evidence="4 5">P19-061405</strain>
    </source>
</reference>
<comment type="subunit">
    <text evidence="2">Component of the Golgi-associated retrograde protein (GARP) complex.</text>
</comment>
<dbReference type="EMBL" id="BAAFRS010000264">
    <property type="protein sequence ID" value="GAB1225841.1"/>
    <property type="molecule type" value="Genomic_DNA"/>
</dbReference>
<name>A0ABQ0DUM9_9EUKA</name>
<dbReference type="PANTHER" id="PTHR15954">
    <property type="entry name" value="VACUOLAR PROTEIN SORTING-ASSOCIATED PROTEIN 51 HOMOLOG"/>
    <property type="match status" value="1"/>
</dbReference>
<comment type="function">
    <text evidence="2">Acts as component of the GARP complex that is involved in retrograde transport from early and late endosomes to the trans-Golgi network (TGN).</text>
</comment>
<keyword evidence="5" id="KW-1185">Reference proteome</keyword>
<evidence type="ECO:0000313" key="3">
    <source>
        <dbReference type="EMBL" id="GAB1225841.1"/>
    </source>
</evidence>
<evidence type="ECO:0000313" key="4">
    <source>
        <dbReference type="EMBL" id="GAB1226550.1"/>
    </source>
</evidence>
<dbReference type="Proteomes" id="UP001628156">
    <property type="component" value="Unassembled WGS sequence"/>
</dbReference>
<dbReference type="InterPro" id="IPR014812">
    <property type="entry name" value="Vps51"/>
</dbReference>
<keyword evidence="2" id="KW-0445">Lipid transport</keyword>
<keyword evidence="2" id="KW-0813">Transport</keyword>
<dbReference type="Pfam" id="PF08700">
    <property type="entry name" value="VPS51_Exo84_N"/>
    <property type="match status" value="1"/>
</dbReference>
<accession>A0ABQ0DUM9</accession>
<proteinExistence type="inferred from homology"/>
<protein>
    <recommendedName>
        <fullName evidence="2">Vacuolar protein sorting-associated protein 51 homolog</fullName>
    </recommendedName>
</protein>
<dbReference type="EMBL" id="BAAFRS010000298">
    <property type="protein sequence ID" value="GAB1226550.1"/>
    <property type="molecule type" value="Genomic_DNA"/>
</dbReference>
<keyword evidence="2" id="KW-0653">Protein transport</keyword>
<reference evidence="4" key="2">
    <citation type="submission" date="2024-08" db="EMBL/GenBank/DDBJ databases">
        <title>Draft genome assembly of Entamoeba nuttalli using a combination of long-read and short-read sequencing data.</title>
        <authorList>
            <person name="Tanaka M."/>
            <person name="Tachibana H."/>
        </authorList>
    </citation>
    <scope>NUCLEOTIDE SEQUENCE</scope>
    <source>
        <strain evidence="4">P19-061405</strain>
    </source>
</reference>
<gene>
    <name evidence="3" type="ORF">ENUP19_0264G0006</name>
    <name evidence="4" type="ORF">ENUP19_0298G0004</name>
</gene>
<evidence type="ECO:0000313" key="5">
    <source>
        <dbReference type="Proteomes" id="UP001628156"/>
    </source>
</evidence>
<keyword evidence="2" id="KW-0333">Golgi apparatus</keyword>
<dbReference type="PANTHER" id="PTHR15954:SF4">
    <property type="entry name" value="VACUOLAR PROTEIN SORTING-ASSOCIATED PROTEIN 51 HOMOLOG"/>
    <property type="match status" value="1"/>
</dbReference>
<organism evidence="4 5">
    <name type="scientific">Entamoeba nuttalli</name>
    <dbReference type="NCBI Taxonomy" id="412467"/>
    <lineage>
        <taxon>Eukaryota</taxon>
        <taxon>Amoebozoa</taxon>
        <taxon>Evosea</taxon>
        <taxon>Archamoebae</taxon>
        <taxon>Mastigamoebida</taxon>
        <taxon>Entamoebidae</taxon>
        <taxon>Entamoeba</taxon>
    </lineage>
</organism>
<evidence type="ECO:0000256" key="2">
    <source>
        <dbReference type="RuleBase" id="RU368010"/>
    </source>
</evidence>
<sequence length="667" mass="74796">MKDNDRCAKFMANDLGKVLSYDEMICNRIQENDKKLKDLVYSNYSKFIQVTETITKIRHSAESFDNDLTSISKSLSELTSRYKNIHANLSPLREELISLHEKQQQIEQQQEFLDLPDILRQTASESKWIEFANAYTSKIDGLKKNAHIKAFASILAEVEGAVARAEKALNNAISKEYDTPQKLGQCYGALARLHTNEAAVMEINCIAKMQKYCEVVVDNSFTKKESNVASFSSFISTAATAFVNAVQSCCEAYTTAFKEPFSLDSKSFDNFVGISISNFYSKANNIVSQASSLDKPELKVVEALRGISDATGKIKNLNQYGDYNKYIENTIENAARFGIKELCKKVGLKAGSVFDTISVDIDLCVSRGFVGFNGLAEKKQNQIDDIQKELKDRIDAIKQIGGVYETTIINSLKEYGSDILTIFLQKAESVCENKPFVCVAVAGWILSAKIPETIATALRIDSLAQQYTDQYNQFPEKLIKKFTDLISEQMHSSFIELFAMNHPPLSPSLLVRSGSLKVSSLMIGASNILKVYFPDNTNPFDDNTPKRDSSKTFYFDSDESKDDLIELERTSIIEAIVVKTMKQLRNDIPLYTAPPPDGLTLKEFQQYHVDLMVFSNTINEIVKIKSSKIENYIKQINLRLESCCSEGAITATNEVSLIKEAMLKINN</sequence>
<comment type="subcellular location">
    <subcellularLocation>
        <location evidence="2">Golgi apparatus</location>
        <location evidence="2">trans-Golgi network</location>
    </subcellularLocation>
</comment>